<evidence type="ECO:0000256" key="1">
    <source>
        <dbReference type="SAM" id="MobiDB-lite"/>
    </source>
</evidence>
<dbReference type="Proteomes" id="UP001500751">
    <property type="component" value="Unassembled WGS sequence"/>
</dbReference>
<dbReference type="EMBL" id="BAAAQN010000050">
    <property type="protein sequence ID" value="GAA2050915.1"/>
    <property type="molecule type" value="Genomic_DNA"/>
</dbReference>
<proteinExistence type="predicted"/>
<evidence type="ECO:0000313" key="2">
    <source>
        <dbReference type="EMBL" id="GAA2050915.1"/>
    </source>
</evidence>
<accession>A0ABN2V434</accession>
<gene>
    <name evidence="2" type="ORF">GCM10009839_67080</name>
</gene>
<evidence type="ECO:0000313" key="3">
    <source>
        <dbReference type="Proteomes" id="UP001500751"/>
    </source>
</evidence>
<comment type="caution">
    <text evidence="2">The sequence shown here is derived from an EMBL/GenBank/DDBJ whole genome shotgun (WGS) entry which is preliminary data.</text>
</comment>
<organism evidence="2 3">
    <name type="scientific">Catenulispora yoronensis</name>
    <dbReference type="NCBI Taxonomy" id="450799"/>
    <lineage>
        <taxon>Bacteria</taxon>
        <taxon>Bacillati</taxon>
        <taxon>Actinomycetota</taxon>
        <taxon>Actinomycetes</taxon>
        <taxon>Catenulisporales</taxon>
        <taxon>Catenulisporaceae</taxon>
        <taxon>Catenulispora</taxon>
    </lineage>
</organism>
<name>A0ABN2V434_9ACTN</name>
<reference evidence="3" key="1">
    <citation type="journal article" date="2019" name="Int. J. Syst. Evol. Microbiol.">
        <title>The Global Catalogue of Microorganisms (GCM) 10K type strain sequencing project: providing services to taxonomists for standard genome sequencing and annotation.</title>
        <authorList>
            <consortium name="The Broad Institute Genomics Platform"/>
            <consortium name="The Broad Institute Genome Sequencing Center for Infectious Disease"/>
            <person name="Wu L."/>
            <person name="Ma J."/>
        </authorList>
    </citation>
    <scope>NUCLEOTIDE SEQUENCE [LARGE SCALE GENOMIC DNA]</scope>
    <source>
        <strain evidence="3">JCM 16014</strain>
    </source>
</reference>
<sequence>MGFDVNAALKKAGIAATAKPGEEGRSDTAAVDADSTTNAQADSPLKQRGASILTCHYTLSTGGYLTAAVAGVHTGTAISLMAPLLQHDGQISRSDLETYITQKFTAGHALTSPGGGLVAVAKLDASGGDALVEVTSEAVDTNADHGPLVGEPLRALTDALAKQVKV</sequence>
<feature type="region of interest" description="Disordered" evidence="1">
    <location>
        <begin position="17"/>
        <end position="43"/>
    </location>
</feature>
<keyword evidence="3" id="KW-1185">Reference proteome</keyword>
<protein>
    <submittedName>
        <fullName evidence="2">Uncharacterized protein</fullName>
    </submittedName>
</protein>